<gene>
    <name evidence="3" type="ORF">AB205_0120680</name>
</gene>
<name>A0A2G9S1H5_AQUCT</name>
<dbReference type="InterPro" id="IPR027417">
    <property type="entry name" value="P-loop_NTPase"/>
</dbReference>
<sequence length="128" mass="14345">MYMEQDIRSNVVKICKFLGKDLDDAAIDSVVEHSSFKAMKANNMSNYSTVPNEIFNKDQGSFYRKGPAAAVVLRQCGWFPRIAIICESPEGFHTGAMRWQDSKKSPASSIFGAVKERSVYRSFTTPAH</sequence>
<dbReference type="EMBL" id="KV928925">
    <property type="protein sequence ID" value="PIO34007.1"/>
    <property type="molecule type" value="Genomic_DNA"/>
</dbReference>
<dbReference type="InterPro" id="IPR000863">
    <property type="entry name" value="Sulfotransferase_dom"/>
</dbReference>
<protein>
    <recommendedName>
        <fullName evidence="1">Sulfotransferase</fullName>
        <ecNumber evidence="1">2.8.2.-</ecNumber>
    </recommendedName>
</protein>
<dbReference type="SUPFAM" id="SSF52540">
    <property type="entry name" value="P-loop containing nucleoside triphosphate hydrolases"/>
    <property type="match status" value="1"/>
</dbReference>
<evidence type="ECO:0000313" key="3">
    <source>
        <dbReference type="EMBL" id="PIO34007.1"/>
    </source>
</evidence>
<dbReference type="Gene3D" id="3.40.50.300">
    <property type="entry name" value="P-loop containing nucleotide triphosphate hydrolases"/>
    <property type="match status" value="1"/>
</dbReference>
<accession>A0A2G9S1H5</accession>
<proteinExistence type="inferred from homology"/>
<keyword evidence="1" id="KW-0808">Transferase</keyword>
<dbReference type="EC" id="2.8.2.-" evidence="1"/>
<dbReference type="AlphaFoldDB" id="A0A2G9S1H5"/>
<evidence type="ECO:0000256" key="1">
    <source>
        <dbReference type="RuleBase" id="RU361155"/>
    </source>
</evidence>
<reference evidence="3" key="1">
    <citation type="submission" date="2017-08" db="EMBL/GenBank/DDBJ databases">
        <title>Assembly of the North American Bullfrog Genome.</title>
        <authorList>
            <person name="Warren R.L."/>
            <person name="Vandervalk B.P."/>
            <person name="Kucuk E."/>
            <person name="Birol I."/>
            <person name="Helbing C."/>
            <person name="Pandoh P."/>
            <person name="Behsaz B."/>
            <person name="Mohamadi H."/>
            <person name="Chu J."/>
            <person name="Jackman S."/>
            <person name="Hammond S.A."/>
            <person name="Veldhoen N."/>
            <person name="Kirk H."/>
            <person name="Zhao Y."/>
            <person name="Coope R."/>
            <person name="Pleasance S."/>
            <person name="Moore R."/>
            <person name="Holt R."/>
        </authorList>
    </citation>
    <scope>NUCLEOTIDE SEQUENCE</scope>
    <source>
        <strain evidence="3">Bruno</strain>
        <tissue evidence="3">Liver</tissue>
    </source>
</reference>
<feature type="domain" description="Sulfotransferase" evidence="2">
    <location>
        <begin position="3"/>
        <end position="66"/>
    </location>
</feature>
<dbReference type="GO" id="GO:0008146">
    <property type="term" value="F:sulfotransferase activity"/>
    <property type="evidence" value="ECO:0007669"/>
    <property type="project" value="InterPro"/>
</dbReference>
<dbReference type="Pfam" id="PF00685">
    <property type="entry name" value="Sulfotransfer_1"/>
    <property type="match status" value="1"/>
</dbReference>
<dbReference type="OrthoDB" id="205623at2759"/>
<evidence type="ECO:0000259" key="2">
    <source>
        <dbReference type="Pfam" id="PF00685"/>
    </source>
</evidence>
<organism evidence="3">
    <name type="scientific">Aquarana catesbeiana</name>
    <name type="common">American bullfrog</name>
    <name type="synonym">Rana catesbeiana</name>
    <dbReference type="NCBI Taxonomy" id="8400"/>
    <lineage>
        <taxon>Eukaryota</taxon>
        <taxon>Metazoa</taxon>
        <taxon>Chordata</taxon>
        <taxon>Craniata</taxon>
        <taxon>Vertebrata</taxon>
        <taxon>Euteleostomi</taxon>
        <taxon>Amphibia</taxon>
        <taxon>Batrachia</taxon>
        <taxon>Anura</taxon>
        <taxon>Neobatrachia</taxon>
        <taxon>Ranoidea</taxon>
        <taxon>Ranidae</taxon>
        <taxon>Aquarana</taxon>
    </lineage>
</organism>
<comment type="similarity">
    <text evidence="1">Belongs to the sulfotransferase 1 family.</text>
</comment>